<evidence type="ECO:0000256" key="3">
    <source>
        <dbReference type="ARBA" id="ARBA00022640"/>
    </source>
</evidence>
<dbReference type="InterPro" id="IPR003593">
    <property type="entry name" value="AAA+_ATPase"/>
</dbReference>
<dbReference type="GO" id="GO:0051301">
    <property type="term" value="P:cell division"/>
    <property type="evidence" value="ECO:0007669"/>
    <property type="project" value="UniProtKB-KW"/>
</dbReference>
<organism evidence="9">
    <name type="scientific">hydrothermal vent metagenome</name>
    <dbReference type="NCBI Taxonomy" id="652676"/>
    <lineage>
        <taxon>unclassified sequences</taxon>
        <taxon>metagenomes</taxon>
        <taxon>ecological metagenomes</taxon>
    </lineage>
</organism>
<keyword evidence="9" id="KW-0131">Cell cycle</keyword>
<sequence>MQSTIDEIKLLIRSRYPIIYLLTYEEGRAERILKGIASDLDKSIEPWSVTTDSTNLAPEKKALAALDAVLSNADPSIFVMRDFHPFIGNETVTRKLRDIARDFARSFKTLVIISPTLKIPTELEKDIAIIDLPLPGRAEVRAILDEALAFAEKHPQLSSSITDEGKNSMIDATLGLTLTEGRRIFSKAMLTDHIFDEEDIDLILFEKKQLIRKSGSLEYFDFDETISGVGGMNALKKWLDARRESYTTKARKFGLPMPKGLLLLGVQGCGKSLTSKAVASLWRQPLLRLDMGRIFSSYIGSSEENMRKAIATAESLAPVILWIDEIEKGFSGIKSSGSTDAGVTSRLFGTFITWMQEKTKAVFVIATANSISDLPPELLRKGRFDEIFFIDLPKADERKEIFNIHITKRKRDPGKYNLDELIKVSEGFSGAEIEMAVVEAMYSGFAARRDFNTDDIVTAITSTVPLSRTMAEEIESLRNWAKYRARMASE</sequence>
<gene>
    <name evidence="9" type="ORF">MNBD_NITROSPINAE02-43</name>
</gene>
<keyword evidence="2" id="KW-0150">Chloroplast</keyword>
<dbReference type="CDD" id="cd19507">
    <property type="entry name" value="RecA-like_Ycf46-like"/>
    <property type="match status" value="1"/>
</dbReference>
<keyword evidence="3" id="KW-0934">Plastid</keyword>
<keyword evidence="9" id="KW-0378">Hydrolase</keyword>
<keyword evidence="4" id="KW-0547">Nucleotide-binding</keyword>
<dbReference type="Gene3D" id="1.10.8.60">
    <property type="match status" value="1"/>
</dbReference>
<reference evidence="9" key="1">
    <citation type="submission" date="2018-06" db="EMBL/GenBank/DDBJ databases">
        <authorList>
            <person name="Zhirakovskaya E."/>
        </authorList>
    </citation>
    <scope>NUCLEOTIDE SEQUENCE</scope>
</reference>
<dbReference type="EMBL" id="UOGE01000009">
    <property type="protein sequence ID" value="VAX16412.1"/>
    <property type="molecule type" value="Genomic_DNA"/>
</dbReference>
<dbReference type="Pfam" id="PF00004">
    <property type="entry name" value="AAA"/>
    <property type="match status" value="1"/>
</dbReference>
<evidence type="ECO:0000313" key="9">
    <source>
        <dbReference type="EMBL" id="VAX16412.1"/>
    </source>
</evidence>
<dbReference type="GO" id="GO:0009507">
    <property type="term" value="C:chloroplast"/>
    <property type="evidence" value="ECO:0007669"/>
    <property type="project" value="UniProtKB-SubCell"/>
</dbReference>
<evidence type="ECO:0000259" key="8">
    <source>
        <dbReference type="SMART" id="SM00382"/>
    </source>
</evidence>
<dbReference type="SUPFAM" id="SSF52540">
    <property type="entry name" value="P-loop containing nucleoside triphosphate hydrolases"/>
    <property type="match status" value="1"/>
</dbReference>
<dbReference type="AlphaFoldDB" id="A0A3B1BJW6"/>
<proteinExistence type="inferred from homology"/>
<dbReference type="GO" id="GO:0016887">
    <property type="term" value="F:ATP hydrolysis activity"/>
    <property type="evidence" value="ECO:0007669"/>
    <property type="project" value="InterPro"/>
</dbReference>
<dbReference type="SMART" id="SM00382">
    <property type="entry name" value="AAA"/>
    <property type="match status" value="1"/>
</dbReference>
<keyword evidence="9" id="KW-0132">Cell division</keyword>
<protein>
    <recommendedName>
        <fullName evidence="7">Uncharacterized AAA domain-containing protein ycf46</fullName>
    </recommendedName>
</protein>
<dbReference type="PANTHER" id="PTHR42960:SF1">
    <property type="entry name" value="YCF46 PROTEIN"/>
    <property type="match status" value="1"/>
</dbReference>
<dbReference type="GO" id="GO:0005524">
    <property type="term" value="F:ATP binding"/>
    <property type="evidence" value="ECO:0007669"/>
    <property type="project" value="UniProtKB-KW"/>
</dbReference>
<accession>A0A3B1BJW6</accession>
<evidence type="ECO:0000256" key="6">
    <source>
        <dbReference type="ARBA" id="ARBA00038088"/>
    </source>
</evidence>
<evidence type="ECO:0000256" key="2">
    <source>
        <dbReference type="ARBA" id="ARBA00022528"/>
    </source>
</evidence>
<feature type="domain" description="AAA+ ATPase" evidence="8">
    <location>
        <begin position="257"/>
        <end position="394"/>
    </location>
</feature>
<comment type="similarity">
    <text evidence="6">Belongs to the AAA ATPase family. Highly divergent.</text>
</comment>
<keyword evidence="5" id="KW-0067">ATP-binding</keyword>
<dbReference type="Gene3D" id="3.40.50.300">
    <property type="entry name" value="P-loop containing nucleotide triphosphate hydrolases"/>
    <property type="match status" value="1"/>
</dbReference>
<evidence type="ECO:0000256" key="1">
    <source>
        <dbReference type="ARBA" id="ARBA00004229"/>
    </source>
</evidence>
<dbReference type="InterPro" id="IPR052381">
    <property type="entry name" value="AAA_domain_protein"/>
</dbReference>
<evidence type="ECO:0000256" key="4">
    <source>
        <dbReference type="ARBA" id="ARBA00022741"/>
    </source>
</evidence>
<name>A0A3B1BJW6_9ZZZZ</name>
<dbReference type="InterPro" id="IPR027417">
    <property type="entry name" value="P-loop_NTPase"/>
</dbReference>
<evidence type="ECO:0000256" key="7">
    <source>
        <dbReference type="ARBA" id="ARBA00040480"/>
    </source>
</evidence>
<dbReference type="PANTHER" id="PTHR42960">
    <property type="entry name" value="YCF46 PROTEIN"/>
    <property type="match status" value="1"/>
</dbReference>
<dbReference type="InterPro" id="IPR003959">
    <property type="entry name" value="ATPase_AAA_core"/>
</dbReference>
<evidence type="ECO:0000256" key="5">
    <source>
        <dbReference type="ARBA" id="ARBA00022840"/>
    </source>
</evidence>
<comment type="subcellular location">
    <subcellularLocation>
        <location evidence="1">Plastid</location>
        <location evidence="1">Chloroplast</location>
    </subcellularLocation>
</comment>